<accession>A0A139ALW5</accession>
<dbReference type="SMART" id="SM00389">
    <property type="entry name" value="HOX"/>
    <property type="match status" value="1"/>
</dbReference>
<feature type="compositionally biased region" description="Low complexity" evidence="1">
    <location>
        <begin position="294"/>
        <end position="305"/>
    </location>
</feature>
<dbReference type="InterPro" id="IPR009057">
    <property type="entry name" value="Homeodomain-like_sf"/>
</dbReference>
<dbReference type="AlphaFoldDB" id="A0A139ALW5"/>
<dbReference type="GO" id="GO:0003677">
    <property type="term" value="F:DNA binding"/>
    <property type="evidence" value="ECO:0007669"/>
    <property type="project" value="InterPro"/>
</dbReference>
<dbReference type="Proteomes" id="UP000070544">
    <property type="component" value="Unassembled WGS sequence"/>
</dbReference>
<dbReference type="Gene3D" id="1.10.10.60">
    <property type="entry name" value="Homeodomain-like"/>
    <property type="match status" value="1"/>
</dbReference>
<keyword evidence="4" id="KW-1185">Reference proteome</keyword>
<organism evidence="3 4">
    <name type="scientific">Gonapodya prolifera (strain JEL478)</name>
    <name type="common">Monoblepharis prolifera</name>
    <dbReference type="NCBI Taxonomy" id="1344416"/>
    <lineage>
        <taxon>Eukaryota</taxon>
        <taxon>Fungi</taxon>
        <taxon>Fungi incertae sedis</taxon>
        <taxon>Chytridiomycota</taxon>
        <taxon>Chytridiomycota incertae sedis</taxon>
        <taxon>Monoblepharidomycetes</taxon>
        <taxon>Monoblepharidales</taxon>
        <taxon>Gonapodyaceae</taxon>
        <taxon>Gonapodya</taxon>
    </lineage>
</organism>
<evidence type="ECO:0000313" key="4">
    <source>
        <dbReference type="Proteomes" id="UP000070544"/>
    </source>
</evidence>
<dbReference type="EMBL" id="KQ965745">
    <property type="protein sequence ID" value="KXS17772.1"/>
    <property type="molecule type" value="Genomic_DNA"/>
</dbReference>
<dbReference type="CDD" id="cd00086">
    <property type="entry name" value="homeodomain"/>
    <property type="match status" value="1"/>
</dbReference>
<evidence type="ECO:0000259" key="2">
    <source>
        <dbReference type="SMART" id="SM00389"/>
    </source>
</evidence>
<feature type="region of interest" description="Disordered" evidence="1">
    <location>
        <begin position="237"/>
        <end position="318"/>
    </location>
</feature>
<evidence type="ECO:0000313" key="3">
    <source>
        <dbReference type="EMBL" id="KXS17772.1"/>
    </source>
</evidence>
<protein>
    <recommendedName>
        <fullName evidence="2">Homeobox domain-containing protein</fullName>
    </recommendedName>
</protein>
<evidence type="ECO:0000256" key="1">
    <source>
        <dbReference type="SAM" id="MobiDB-lite"/>
    </source>
</evidence>
<feature type="compositionally biased region" description="Acidic residues" evidence="1">
    <location>
        <begin position="150"/>
        <end position="159"/>
    </location>
</feature>
<name>A0A139ALW5_GONPJ</name>
<sequence length="362" mass="38119">MAAQVPVVSTAPPQMGFPSPYVFANPQLLGHLTAQQQNGFVTWASTPNGPQQVILPAGAFAQVAGTGLANSPLPYRTAAKRQFSPSERAEMEKIFNQNQNPTPLYPTLAQKYNRSVDSIKAWFSRKRRELKKNQKSSGSGVSLSAHRDSGEDESDDPDPVSDSTTQDGVLVVAAPSPALAGTTGATVPHMRVRIANPTAVPPPPPTSTSTVVPTDLSSRAIANGTSAASIKGMSSFDEAGLGAPELATTNSQPTASGGASTKIKIPVVNQKPLPTPQPIPASYKSKPLTKATTEDSASDSGSSEQGSGGSSDENAEVTLTALSVEQFARRFKQLMAEDEIDDDEVSRMRAQVIKAPEDVRKR</sequence>
<proteinExistence type="predicted"/>
<feature type="compositionally biased region" description="Polar residues" evidence="1">
    <location>
        <begin position="247"/>
        <end position="259"/>
    </location>
</feature>
<feature type="region of interest" description="Disordered" evidence="1">
    <location>
        <begin position="128"/>
        <end position="165"/>
    </location>
</feature>
<dbReference type="OrthoDB" id="6159439at2759"/>
<feature type="domain" description="Homeobox" evidence="2">
    <location>
        <begin position="77"/>
        <end position="137"/>
    </location>
</feature>
<dbReference type="InterPro" id="IPR001356">
    <property type="entry name" value="HD"/>
</dbReference>
<gene>
    <name evidence="3" type="ORF">M427DRAFT_54358</name>
</gene>
<dbReference type="SUPFAM" id="SSF46689">
    <property type="entry name" value="Homeodomain-like"/>
    <property type="match status" value="1"/>
</dbReference>
<reference evidence="3 4" key="1">
    <citation type="journal article" date="2015" name="Genome Biol. Evol.">
        <title>Phylogenomic analyses indicate that early fungi evolved digesting cell walls of algal ancestors of land plants.</title>
        <authorList>
            <person name="Chang Y."/>
            <person name="Wang S."/>
            <person name="Sekimoto S."/>
            <person name="Aerts A.L."/>
            <person name="Choi C."/>
            <person name="Clum A."/>
            <person name="LaButti K.M."/>
            <person name="Lindquist E.A."/>
            <person name="Yee Ngan C."/>
            <person name="Ohm R.A."/>
            <person name="Salamov A.A."/>
            <person name="Grigoriev I.V."/>
            <person name="Spatafora J.W."/>
            <person name="Berbee M.L."/>
        </authorList>
    </citation>
    <scope>NUCLEOTIDE SEQUENCE [LARGE SCALE GENOMIC DNA]</scope>
    <source>
        <strain evidence="3 4">JEL478</strain>
    </source>
</reference>